<evidence type="ECO:0000256" key="14">
    <source>
        <dbReference type="RuleBase" id="RU365096"/>
    </source>
</evidence>
<evidence type="ECO:0000256" key="11">
    <source>
        <dbReference type="ARBA" id="ARBA00023014"/>
    </source>
</evidence>
<dbReference type="SUPFAM" id="SSF55811">
    <property type="entry name" value="Nudix"/>
    <property type="match status" value="1"/>
</dbReference>
<dbReference type="InterPro" id="IPR011257">
    <property type="entry name" value="DNA_glycosylase"/>
</dbReference>
<comment type="catalytic activity">
    <reaction evidence="1 14">
        <text>Hydrolyzes free adenine bases from 7,8-dihydro-8-oxoguanine:adenine mismatched double-stranded DNA, leaving an apurinic site.</text>
        <dbReference type="EC" id="3.2.2.31"/>
    </reaction>
</comment>
<evidence type="ECO:0000256" key="3">
    <source>
        <dbReference type="ARBA" id="ARBA00008343"/>
    </source>
</evidence>
<keyword evidence="7" id="KW-0479">Metal-binding</keyword>
<dbReference type="Proteomes" id="UP000462362">
    <property type="component" value="Unassembled WGS sequence"/>
</dbReference>
<evidence type="ECO:0000256" key="2">
    <source>
        <dbReference type="ARBA" id="ARBA00002933"/>
    </source>
</evidence>
<dbReference type="InterPro" id="IPR003265">
    <property type="entry name" value="HhH-GPD_domain"/>
</dbReference>
<dbReference type="RefSeq" id="WP_008810225.1">
    <property type="nucleotide sequence ID" value="NZ_CAJUON010000002.1"/>
</dbReference>
<dbReference type="GO" id="GO:0000701">
    <property type="term" value="F:purine-specific mismatch base pair DNA N-glycosylase activity"/>
    <property type="evidence" value="ECO:0007669"/>
    <property type="project" value="UniProtKB-EC"/>
</dbReference>
<dbReference type="GO" id="GO:0006284">
    <property type="term" value="P:base-excision repair"/>
    <property type="evidence" value="ECO:0007669"/>
    <property type="project" value="UniProtKB-UniRule"/>
</dbReference>
<name>A0A6I3S3F2_9BURK</name>
<dbReference type="InterPro" id="IPR004035">
    <property type="entry name" value="Endouclease-III_FeS-bd_BS"/>
</dbReference>
<dbReference type="GO" id="GO:0051539">
    <property type="term" value="F:4 iron, 4 sulfur cluster binding"/>
    <property type="evidence" value="ECO:0007669"/>
    <property type="project" value="UniProtKB-UniRule"/>
</dbReference>
<dbReference type="CDD" id="cd00056">
    <property type="entry name" value="ENDO3c"/>
    <property type="match status" value="1"/>
</dbReference>
<keyword evidence="13 14" id="KW-0326">Glycosidase</keyword>
<dbReference type="AlphaFoldDB" id="A0A6I3S3F2"/>
<comment type="cofactor">
    <cofactor evidence="14">
        <name>[4Fe-4S] cluster</name>
        <dbReference type="ChEBI" id="CHEBI:49883"/>
    </cofactor>
    <text evidence="14">Binds 1 [4Fe-4S] cluster.</text>
</comment>
<dbReference type="EMBL" id="WNCL01000003">
    <property type="protein sequence ID" value="MTU42415.1"/>
    <property type="molecule type" value="Genomic_DNA"/>
</dbReference>
<dbReference type="Pfam" id="PF00730">
    <property type="entry name" value="HhH-GPD"/>
    <property type="match status" value="1"/>
</dbReference>
<keyword evidence="8 14" id="KW-0227">DNA damage</keyword>
<sequence>MDSNFAERLIAWQKEYGRNNLPWQQSHDPYVRWLAEIMLQQTQVKTVIPYFNRFMERFSTVQALAEAPEEEVMKLWAGLGYYSRARNLHKCAKEVQQRFGGCFPIELVDLESLPGIGVSTAAAIRSAATDEPCAILDGNVKRVLARHSMIGKGLTPSEAEKRLWADARAKTPQREGRTYAQAVMDLGATVCTRTKPLCFLCPVNQDCKAFLADCQLEYPIKKVRARVPEEILNLAVYTDGKEVYLVRKTERYWKGLWTLPELCEEDAEKPEAVLPVVEHRLTHLLLKIYPVRLPMPEEVPAEWRVFTKEQIEREALPTPIRKLLLEIL</sequence>
<evidence type="ECO:0000313" key="16">
    <source>
        <dbReference type="EMBL" id="MTU42415.1"/>
    </source>
</evidence>
<dbReference type="GO" id="GO:0034039">
    <property type="term" value="F:8-oxo-7,8-dihydroguanine DNA N-glycosylase activity"/>
    <property type="evidence" value="ECO:0007669"/>
    <property type="project" value="TreeGrafter"/>
</dbReference>
<keyword evidence="12" id="KW-0234">DNA repair</keyword>
<dbReference type="Pfam" id="PF14815">
    <property type="entry name" value="NUDIX_4"/>
    <property type="match status" value="1"/>
</dbReference>
<evidence type="ECO:0000259" key="15">
    <source>
        <dbReference type="SMART" id="SM00478"/>
    </source>
</evidence>
<evidence type="ECO:0000256" key="9">
    <source>
        <dbReference type="ARBA" id="ARBA00022801"/>
    </source>
</evidence>
<keyword evidence="6" id="KW-0004">4Fe-4S</keyword>
<dbReference type="InterPro" id="IPR044298">
    <property type="entry name" value="MIG/MutY"/>
</dbReference>
<organism evidence="16 17">
    <name type="scientific">Parasutterella excrementihominis</name>
    <dbReference type="NCBI Taxonomy" id="487175"/>
    <lineage>
        <taxon>Bacteria</taxon>
        <taxon>Pseudomonadati</taxon>
        <taxon>Pseudomonadota</taxon>
        <taxon>Betaproteobacteria</taxon>
        <taxon>Burkholderiales</taxon>
        <taxon>Sutterellaceae</taxon>
        <taxon>Parasutterella</taxon>
    </lineage>
</organism>
<dbReference type="Gene3D" id="1.10.340.30">
    <property type="entry name" value="Hypothetical protein, domain 2"/>
    <property type="match status" value="1"/>
</dbReference>
<evidence type="ECO:0000256" key="1">
    <source>
        <dbReference type="ARBA" id="ARBA00000843"/>
    </source>
</evidence>
<dbReference type="GO" id="GO:0006298">
    <property type="term" value="P:mismatch repair"/>
    <property type="evidence" value="ECO:0007669"/>
    <property type="project" value="TreeGrafter"/>
</dbReference>
<comment type="similarity">
    <text evidence="3 14">Belongs to the Nth/MutY family.</text>
</comment>
<comment type="caution">
    <text evidence="16">The sequence shown here is derived from an EMBL/GenBank/DDBJ whole genome shotgun (WGS) entry which is preliminary data.</text>
</comment>
<dbReference type="InterPro" id="IPR003651">
    <property type="entry name" value="Endonuclease3_FeS-loop_motif"/>
</dbReference>
<dbReference type="SMART" id="SM00525">
    <property type="entry name" value="FES"/>
    <property type="match status" value="1"/>
</dbReference>
<keyword evidence="9" id="KW-0378">Hydrolase</keyword>
<protein>
    <recommendedName>
        <fullName evidence="5 14">Adenine DNA glycosylase</fullName>
        <ecNumber evidence="4 14">3.2.2.31</ecNumber>
    </recommendedName>
</protein>
<feature type="domain" description="HhH-GPD" evidence="15">
    <location>
        <begin position="38"/>
        <end position="189"/>
    </location>
</feature>
<dbReference type="PANTHER" id="PTHR42944:SF1">
    <property type="entry name" value="ADENINE DNA GLYCOSYLASE"/>
    <property type="match status" value="1"/>
</dbReference>
<dbReference type="NCBIfam" id="TIGR01084">
    <property type="entry name" value="mutY"/>
    <property type="match status" value="1"/>
</dbReference>
<dbReference type="PANTHER" id="PTHR42944">
    <property type="entry name" value="ADENINE DNA GLYCOSYLASE"/>
    <property type="match status" value="1"/>
</dbReference>
<dbReference type="InterPro" id="IPR029119">
    <property type="entry name" value="MutY_C"/>
</dbReference>
<dbReference type="GeneID" id="43349878"/>
<evidence type="ECO:0000256" key="4">
    <source>
        <dbReference type="ARBA" id="ARBA00012045"/>
    </source>
</evidence>
<dbReference type="FunFam" id="1.10.340.30:FF:000002">
    <property type="entry name" value="Adenine DNA glycosylase"/>
    <property type="match status" value="1"/>
</dbReference>
<dbReference type="InterPro" id="IPR015797">
    <property type="entry name" value="NUDIX_hydrolase-like_dom_sf"/>
</dbReference>
<proteinExistence type="inferred from homology"/>
<dbReference type="GO" id="GO:0046872">
    <property type="term" value="F:metal ion binding"/>
    <property type="evidence" value="ECO:0007669"/>
    <property type="project" value="UniProtKB-UniRule"/>
</dbReference>
<evidence type="ECO:0000256" key="8">
    <source>
        <dbReference type="ARBA" id="ARBA00022763"/>
    </source>
</evidence>
<evidence type="ECO:0000256" key="10">
    <source>
        <dbReference type="ARBA" id="ARBA00023004"/>
    </source>
</evidence>
<dbReference type="SMART" id="SM00478">
    <property type="entry name" value="ENDO3c"/>
    <property type="match status" value="1"/>
</dbReference>
<keyword evidence="11" id="KW-0411">Iron-sulfur</keyword>
<reference evidence="16 17" key="1">
    <citation type="journal article" date="2019" name="Nat. Med.">
        <title>A library of human gut bacterial isolates paired with longitudinal multiomics data enables mechanistic microbiome research.</title>
        <authorList>
            <person name="Poyet M."/>
            <person name="Groussin M."/>
            <person name="Gibbons S.M."/>
            <person name="Avila-Pacheco J."/>
            <person name="Jiang X."/>
            <person name="Kearney S.M."/>
            <person name="Perrotta A.R."/>
            <person name="Berdy B."/>
            <person name="Zhao S."/>
            <person name="Lieberman T.D."/>
            <person name="Swanson P.K."/>
            <person name="Smith M."/>
            <person name="Roesemann S."/>
            <person name="Alexander J.E."/>
            <person name="Rich S.A."/>
            <person name="Livny J."/>
            <person name="Vlamakis H."/>
            <person name="Clish C."/>
            <person name="Bullock K."/>
            <person name="Deik A."/>
            <person name="Scott J."/>
            <person name="Pierce K.A."/>
            <person name="Xavier R.J."/>
            <person name="Alm E.J."/>
        </authorList>
    </citation>
    <scope>NUCLEOTIDE SEQUENCE [LARGE SCALE GENOMIC DNA]</scope>
    <source>
        <strain evidence="16 17">BIOML-A2</strain>
    </source>
</reference>
<dbReference type="EC" id="3.2.2.31" evidence="4 14"/>
<dbReference type="SUPFAM" id="SSF48150">
    <property type="entry name" value="DNA-glycosylase"/>
    <property type="match status" value="1"/>
</dbReference>
<dbReference type="Gene3D" id="1.10.1670.10">
    <property type="entry name" value="Helix-hairpin-Helix base-excision DNA repair enzymes (C-terminal)"/>
    <property type="match status" value="1"/>
</dbReference>
<keyword evidence="10 14" id="KW-0408">Iron</keyword>
<evidence type="ECO:0000313" key="17">
    <source>
        <dbReference type="Proteomes" id="UP000462362"/>
    </source>
</evidence>
<evidence type="ECO:0000256" key="7">
    <source>
        <dbReference type="ARBA" id="ARBA00022723"/>
    </source>
</evidence>
<evidence type="ECO:0000256" key="12">
    <source>
        <dbReference type="ARBA" id="ARBA00023204"/>
    </source>
</evidence>
<evidence type="ECO:0000256" key="6">
    <source>
        <dbReference type="ARBA" id="ARBA00022485"/>
    </source>
</evidence>
<dbReference type="GO" id="GO:0032357">
    <property type="term" value="F:oxidized purine DNA binding"/>
    <property type="evidence" value="ECO:0007669"/>
    <property type="project" value="TreeGrafter"/>
</dbReference>
<evidence type="ECO:0000256" key="13">
    <source>
        <dbReference type="ARBA" id="ARBA00023295"/>
    </source>
</evidence>
<gene>
    <name evidence="16" type="primary">mutY</name>
    <name evidence="16" type="ORF">GMD42_02020</name>
</gene>
<dbReference type="CDD" id="cd03431">
    <property type="entry name" value="NUDIX_DNA_Glycosylase_C-MutY"/>
    <property type="match status" value="1"/>
</dbReference>
<dbReference type="GO" id="GO:0035485">
    <property type="term" value="F:adenine/guanine mispair binding"/>
    <property type="evidence" value="ECO:0007669"/>
    <property type="project" value="TreeGrafter"/>
</dbReference>
<dbReference type="InterPro" id="IPR023170">
    <property type="entry name" value="HhH_base_excis_C"/>
</dbReference>
<dbReference type="PROSITE" id="PS00764">
    <property type="entry name" value="ENDONUCLEASE_III_1"/>
    <property type="match status" value="1"/>
</dbReference>
<evidence type="ECO:0000256" key="5">
    <source>
        <dbReference type="ARBA" id="ARBA00022023"/>
    </source>
</evidence>
<comment type="function">
    <text evidence="2">Adenine glycosylase active on G-A mispairs. MutY also corrects error-prone DNA synthesis past GO lesions which are due to the oxidatively damaged form of guanine: 7,8-dihydro-8-oxoguanine (8-oxo-dGTP).</text>
</comment>
<dbReference type="InterPro" id="IPR005760">
    <property type="entry name" value="A/G_AdeGlyc_MutY"/>
</dbReference>
<accession>A0A6I3S3F2</accession>